<dbReference type="Pfam" id="PF00023">
    <property type="entry name" value="Ank"/>
    <property type="match status" value="2"/>
</dbReference>
<feature type="active site" description="Nucleophile" evidence="8">
    <location>
        <position position="493"/>
    </location>
</feature>
<organism evidence="10 11">
    <name type="scientific">Myripristis murdjan</name>
    <name type="common">pinecone soldierfish</name>
    <dbReference type="NCBI Taxonomy" id="586833"/>
    <lineage>
        <taxon>Eukaryota</taxon>
        <taxon>Metazoa</taxon>
        <taxon>Chordata</taxon>
        <taxon>Craniata</taxon>
        <taxon>Vertebrata</taxon>
        <taxon>Euteleostomi</taxon>
        <taxon>Actinopterygii</taxon>
        <taxon>Neopterygii</taxon>
        <taxon>Teleostei</taxon>
        <taxon>Neoteleostei</taxon>
        <taxon>Acanthomorphata</taxon>
        <taxon>Holocentriformes</taxon>
        <taxon>Holocentridae</taxon>
        <taxon>Myripristis</taxon>
    </lineage>
</organism>
<dbReference type="PANTHER" id="PTHR24139">
    <property type="entry name" value="CALCIUM-INDEPENDENT PHOSPHOLIPASE A2"/>
    <property type="match status" value="1"/>
</dbReference>
<dbReference type="Proteomes" id="UP000472263">
    <property type="component" value="Chromosome 1"/>
</dbReference>
<evidence type="ECO:0000256" key="5">
    <source>
        <dbReference type="ARBA" id="ARBA00023098"/>
    </source>
</evidence>
<dbReference type="InterPro" id="IPR002641">
    <property type="entry name" value="PNPLA_dom"/>
</dbReference>
<dbReference type="Gene3D" id="3.40.1090.10">
    <property type="entry name" value="Cytosolic phospholipase A2 catalytic domain"/>
    <property type="match status" value="1"/>
</dbReference>
<evidence type="ECO:0000256" key="8">
    <source>
        <dbReference type="PROSITE-ProRule" id="PRU01161"/>
    </source>
</evidence>
<evidence type="ECO:0000256" key="1">
    <source>
        <dbReference type="ARBA" id="ARBA00013278"/>
    </source>
</evidence>
<feature type="repeat" description="ANK" evidence="7">
    <location>
        <begin position="318"/>
        <end position="350"/>
    </location>
</feature>
<dbReference type="GO" id="GO:0005739">
    <property type="term" value="C:mitochondrion"/>
    <property type="evidence" value="ECO:0007669"/>
    <property type="project" value="TreeGrafter"/>
</dbReference>
<dbReference type="InterPro" id="IPR036770">
    <property type="entry name" value="Ankyrin_rpt-contain_sf"/>
</dbReference>
<dbReference type="Pfam" id="PF01734">
    <property type="entry name" value="Patatin"/>
    <property type="match status" value="1"/>
</dbReference>
<dbReference type="PROSITE" id="PS50297">
    <property type="entry name" value="ANK_REP_REGION"/>
    <property type="match status" value="4"/>
</dbReference>
<evidence type="ECO:0000313" key="11">
    <source>
        <dbReference type="Proteomes" id="UP000472263"/>
    </source>
</evidence>
<evidence type="ECO:0000256" key="4">
    <source>
        <dbReference type="ARBA" id="ARBA00023043"/>
    </source>
</evidence>
<dbReference type="SUPFAM" id="SSF52151">
    <property type="entry name" value="FabD/lysophospholipase-like"/>
    <property type="match status" value="1"/>
</dbReference>
<dbReference type="InterPro" id="IPR002110">
    <property type="entry name" value="Ankyrin_rpt"/>
</dbReference>
<gene>
    <name evidence="10" type="primary">PLA2G6</name>
    <name evidence="10" type="synonym">pla2g6</name>
</gene>
<protein>
    <recommendedName>
        <fullName evidence="1">phospholipase A2</fullName>
        <ecNumber evidence="1">3.1.1.4</ecNumber>
    </recommendedName>
</protein>
<dbReference type="PANTHER" id="PTHR24139:SF34">
    <property type="entry name" value="85_88 KDA CALCIUM-INDEPENDENT PHOSPHOLIPASE A2"/>
    <property type="match status" value="1"/>
</dbReference>
<dbReference type="GO" id="GO:0047499">
    <property type="term" value="F:calcium-independent phospholipase A2 activity"/>
    <property type="evidence" value="ECO:0007669"/>
    <property type="project" value="InterPro"/>
</dbReference>
<dbReference type="Ensembl" id="ENSMMDT00005005729.1">
    <property type="protein sequence ID" value="ENSMMDP00005005579.1"/>
    <property type="gene ID" value="ENSMMDG00005002512.1"/>
</dbReference>
<evidence type="ECO:0000313" key="10">
    <source>
        <dbReference type="Ensembl" id="ENSMMDP00005005579.1"/>
    </source>
</evidence>
<evidence type="ECO:0000256" key="6">
    <source>
        <dbReference type="ARBA" id="ARBA00023422"/>
    </source>
</evidence>
<dbReference type="InterPro" id="IPR016035">
    <property type="entry name" value="Acyl_Trfase/lysoPLipase"/>
</dbReference>
<reference evidence="10" key="3">
    <citation type="submission" date="2025-09" db="UniProtKB">
        <authorList>
            <consortium name="Ensembl"/>
        </authorList>
    </citation>
    <scope>IDENTIFICATION</scope>
</reference>
<reference evidence="10" key="2">
    <citation type="submission" date="2025-08" db="UniProtKB">
        <authorList>
            <consortium name="Ensembl"/>
        </authorList>
    </citation>
    <scope>IDENTIFICATION</scope>
</reference>
<dbReference type="Pfam" id="PF12796">
    <property type="entry name" value="Ank_2"/>
    <property type="match status" value="2"/>
</dbReference>
<dbReference type="GO" id="GO:0035965">
    <property type="term" value="P:cardiolipin acyl-chain remodeling"/>
    <property type="evidence" value="ECO:0007669"/>
    <property type="project" value="TreeGrafter"/>
</dbReference>
<comment type="catalytic activity">
    <reaction evidence="6">
        <text>a 1,2-diacyl-sn-glycero-3-phosphocholine + H2O = a 1-acyl-sn-glycero-3-phosphocholine + a fatty acid + H(+)</text>
        <dbReference type="Rhea" id="RHEA:15801"/>
        <dbReference type="ChEBI" id="CHEBI:15377"/>
        <dbReference type="ChEBI" id="CHEBI:15378"/>
        <dbReference type="ChEBI" id="CHEBI:28868"/>
        <dbReference type="ChEBI" id="CHEBI:57643"/>
        <dbReference type="ChEBI" id="CHEBI:58168"/>
        <dbReference type="EC" id="3.1.1.4"/>
    </reaction>
    <physiologicalReaction direction="left-to-right" evidence="6">
        <dbReference type="Rhea" id="RHEA:15802"/>
    </physiologicalReaction>
</comment>
<dbReference type="GeneTree" id="ENSGT00940000158756"/>
<name>A0A667WYP5_9TELE</name>
<keyword evidence="4 7" id="KW-0040">ANK repeat</keyword>
<proteinExistence type="predicted"/>
<keyword evidence="11" id="KW-1185">Reference proteome</keyword>
<dbReference type="EC" id="3.1.1.4" evidence="1"/>
<dbReference type="AlphaFoldDB" id="A0A667WYP5"/>
<feature type="short sequence motif" description="GXSXG" evidence="8">
    <location>
        <begin position="491"/>
        <end position="495"/>
    </location>
</feature>
<keyword evidence="8" id="KW-0442">Lipid degradation</keyword>
<feature type="active site" description="Proton acceptor" evidence="8">
    <location>
        <position position="626"/>
    </location>
</feature>
<dbReference type="GO" id="GO:0052816">
    <property type="term" value="F:long-chain fatty acyl-CoA hydrolase activity"/>
    <property type="evidence" value="ECO:0007669"/>
    <property type="project" value="TreeGrafter"/>
</dbReference>
<feature type="domain" description="PNPLA" evidence="9">
    <location>
        <begin position="455"/>
        <end position="639"/>
    </location>
</feature>
<reference evidence="10" key="1">
    <citation type="submission" date="2019-06" db="EMBL/GenBank/DDBJ databases">
        <authorList>
            <consortium name="Wellcome Sanger Institute Data Sharing"/>
        </authorList>
    </citation>
    <scope>NUCLEOTIDE SEQUENCE [LARGE SCALE GENOMIC DNA]</scope>
</reference>
<evidence type="ECO:0000259" key="9">
    <source>
        <dbReference type="PROSITE" id="PS51635"/>
    </source>
</evidence>
<feature type="repeat" description="ANK" evidence="7">
    <location>
        <begin position="351"/>
        <end position="383"/>
    </location>
</feature>
<dbReference type="InterPro" id="IPR047148">
    <property type="entry name" value="PLPL9"/>
</dbReference>
<dbReference type="SUPFAM" id="SSF48403">
    <property type="entry name" value="Ankyrin repeat"/>
    <property type="match status" value="1"/>
</dbReference>
<accession>A0A667WYP5</accession>
<feature type="repeat" description="ANK" evidence="7">
    <location>
        <begin position="153"/>
        <end position="186"/>
    </location>
</feature>
<dbReference type="SMART" id="SM00248">
    <property type="entry name" value="ANK"/>
    <property type="match status" value="6"/>
</dbReference>
<dbReference type="CDD" id="cd07212">
    <property type="entry name" value="Pat_PNPLA9"/>
    <property type="match status" value="1"/>
</dbReference>
<keyword evidence="3 8" id="KW-0378">Hydrolase</keyword>
<keyword evidence="5 8" id="KW-0443">Lipid metabolism</keyword>
<dbReference type="GO" id="GO:0016042">
    <property type="term" value="P:lipid catabolic process"/>
    <property type="evidence" value="ECO:0007669"/>
    <property type="project" value="UniProtKB-UniRule"/>
</dbReference>
<evidence type="ECO:0000256" key="2">
    <source>
        <dbReference type="ARBA" id="ARBA00022737"/>
    </source>
</evidence>
<dbReference type="GO" id="GO:2000304">
    <property type="term" value="P:positive regulation of ceramide biosynthetic process"/>
    <property type="evidence" value="ECO:0007669"/>
    <property type="project" value="TreeGrafter"/>
</dbReference>
<dbReference type="PROSITE" id="PS51635">
    <property type="entry name" value="PNPLA"/>
    <property type="match status" value="1"/>
</dbReference>
<feature type="short sequence motif" description="DGA/G" evidence="8">
    <location>
        <begin position="626"/>
        <end position="628"/>
    </location>
</feature>
<evidence type="ECO:0000256" key="3">
    <source>
        <dbReference type="ARBA" id="ARBA00022801"/>
    </source>
</evidence>
<feature type="short sequence motif" description="GXGXXG" evidence="8">
    <location>
        <begin position="459"/>
        <end position="464"/>
    </location>
</feature>
<evidence type="ECO:0000256" key="7">
    <source>
        <dbReference type="PROSITE-ProRule" id="PRU00023"/>
    </source>
</evidence>
<dbReference type="Gene3D" id="1.25.40.20">
    <property type="entry name" value="Ankyrin repeat-containing domain"/>
    <property type="match status" value="3"/>
</dbReference>
<keyword evidence="2" id="KW-0677">Repeat</keyword>
<dbReference type="PROSITE" id="PS50088">
    <property type="entry name" value="ANK_REPEAT"/>
    <property type="match status" value="4"/>
</dbReference>
<sequence length="774" mass="85504">MQFLGRLLDTVSSVSNLFSNPYRVREVPLSDYGGGGGRVRLKEEGRMVLYRNPPSQSWDCLLMCPETPTVALRSVLITLVSEEDAMNWFPQYALKLRPFYETLPLKAETTQPIVDCLRNHPDWSSAHIAVDTGLRECLKHNYVQSQINARDASGQTPLHLACERGDTVCVKELLEESQARTDIRDRNGETPMHCAAKQDSAVIIQVLCSRLCAGVNELNSNGETPIHVACRLGRIEAVNALLGGGARCDIIGSRGYPIHAAMKYSEKSCAEAILIADPSQLQAEDAVYGGTPLHWSKTAEMCRMLLEHGCAVNFLSKTGESALHILTKKGRFEAAMVLLTHGANANLRGQDGNTALHLAMKMDHMDLIKALIVFGADVEIHNDLGETPGLIAARTSKGPNRKILLDMLCSVGVQRCLPPSPNSPPPSSAKSVIVFEFSSSPSCSSPLSSRMDRLLCLDGGGIKGLVLIQMLIALEKEAGRPTRELFDWVSGTSTGGILALAIIHGKSMEYLRCLYFRMKEQVFKGSRPYESAPLEDFLKKEFGENTKMTDVRYPRVMVTSVLADRHPGELHIFRNYDPPSIHREPPYATTATFKPLTIPQEQLVWRAARSSGAAPTYFRPMGRFLDGGLLANNPTLDAMTEIHQHNKALKTEEVQKLGIVVSLGTGKPPQVVVSSVDVFRPSNPLELAKSFVGAKELGKMLVDCCTDSDGCAVDRARSWCEMTDTIYHRLSPQLSQEVMLDEVSDAVLVDMLWETQMYLYEKREILQSLCRLYN</sequence>
<feature type="repeat" description="ANK" evidence="7">
    <location>
        <begin position="221"/>
        <end position="253"/>
    </location>
</feature>
<dbReference type="PRINTS" id="PR01415">
    <property type="entry name" value="ANKYRIN"/>
</dbReference>